<feature type="compositionally biased region" description="Basic residues" evidence="1">
    <location>
        <begin position="97"/>
        <end position="108"/>
    </location>
</feature>
<accession>A0A7M7GEL4</accession>
<dbReference type="OrthoDB" id="7609169at2759"/>
<feature type="compositionally biased region" description="Basic and acidic residues" evidence="1">
    <location>
        <begin position="81"/>
        <end position="96"/>
    </location>
</feature>
<feature type="region of interest" description="Disordered" evidence="1">
    <location>
        <begin position="1"/>
        <end position="110"/>
    </location>
</feature>
<feature type="compositionally biased region" description="Basic and acidic residues" evidence="1">
    <location>
        <begin position="52"/>
        <end position="66"/>
    </location>
</feature>
<evidence type="ECO:0000313" key="2">
    <source>
        <dbReference type="EnsemblMetazoa" id="XP_003250796"/>
    </source>
</evidence>
<reference evidence="4" key="2">
    <citation type="submission" date="2025-04" db="UniProtKB">
        <authorList>
            <consortium name="RefSeq"/>
        </authorList>
    </citation>
    <scope>IDENTIFICATION</scope>
    <source>
        <strain evidence="4">DH4</strain>
        <tissue evidence="4">Whole body</tissue>
    </source>
</reference>
<feature type="compositionally biased region" description="Basic and acidic residues" evidence="1">
    <location>
        <begin position="395"/>
        <end position="405"/>
    </location>
</feature>
<feature type="region of interest" description="Disordered" evidence="1">
    <location>
        <begin position="393"/>
        <end position="425"/>
    </location>
</feature>
<evidence type="ECO:0000313" key="3">
    <source>
        <dbReference type="Proteomes" id="UP000005203"/>
    </source>
</evidence>
<feature type="compositionally biased region" description="Basic residues" evidence="1">
    <location>
        <begin position="8"/>
        <end position="20"/>
    </location>
</feature>
<dbReference type="EnsemblMetazoa" id="XM_003250748">
    <property type="protein sequence ID" value="XP_003250796"/>
    <property type="gene ID" value="LOC100578048"/>
</dbReference>
<dbReference type="KEGG" id="ame:100578048"/>
<proteinExistence type="predicted"/>
<sequence>MSSSAEKLKRKSNINGRSKKSFNFCSTPVLGKTNKPDSISVSAVDTNSSSSTKEKRREIVAKDVEKKQKKKTKLKQKKLKQKTEDINKTEERNTEKKIKKKKKKKRPKEKIIQIHSDENWETCDEVPRQSSIRNIISRSGSDILFGDLKSPEKIREAPHFVEECLESPILRPRKWEIESPEKINFEENELLPLKDLPLSYVQYNDSDDEDDELFLKKENVIKTYLGIRNKKQIKNDVRIEKCKSWLVDVSVPTTKSDFLWENFVKDNHENIGRYLKSPVYRTDMSSVEYPKKMSNENEKSIKMQYEEKIARKKEDFKSNRIYKEMDTVRGHWDKSSKKWIRVYDQYKYPENEDNECKGMTLNQFLHKCKNQKEHVIELTSSSSSIQQNYNNINQKFEDLRSSPSDKRKRKKKNIENFQPKSKKSRKMILDVSDSELQRINRVRRFASRLFEKERKMYNMSPTISKDTKSEYTVFPLKKVIKKESDDRIEDCKKQRLDERRKKPVIKSIKIVNYNINKQYEQL</sequence>
<keyword evidence="3" id="KW-1185">Reference proteome</keyword>
<dbReference type="GeneID" id="100578048"/>
<feature type="compositionally biased region" description="Low complexity" evidence="1">
    <location>
        <begin position="38"/>
        <end position="51"/>
    </location>
</feature>
<reference evidence="2" key="1">
    <citation type="submission" date="2021-01" db="UniProtKB">
        <authorList>
            <consortium name="EnsemblMetazoa"/>
        </authorList>
    </citation>
    <scope>IDENTIFICATION</scope>
    <source>
        <strain evidence="2">DH4</strain>
    </source>
</reference>
<name>A0A7M7GEL4_APIME</name>
<evidence type="ECO:0000313" key="4">
    <source>
        <dbReference type="RefSeq" id="XP_003250796.2"/>
    </source>
</evidence>
<accession>A0A8B6XXL0</accession>
<protein>
    <submittedName>
        <fullName evidence="4">Uncharacterized protein LOC100578048</fullName>
    </submittedName>
</protein>
<gene>
    <name evidence="4" type="primary">LOC100578048</name>
</gene>
<organism evidence="2">
    <name type="scientific">Apis mellifera</name>
    <name type="common">Honeybee</name>
    <dbReference type="NCBI Taxonomy" id="7460"/>
    <lineage>
        <taxon>Eukaryota</taxon>
        <taxon>Metazoa</taxon>
        <taxon>Ecdysozoa</taxon>
        <taxon>Arthropoda</taxon>
        <taxon>Hexapoda</taxon>
        <taxon>Insecta</taxon>
        <taxon>Pterygota</taxon>
        <taxon>Neoptera</taxon>
        <taxon>Endopterygota</taxon>
        <taxon>Hymenoptera</taxon>
        <taxon>Apocrita</taxon>
        <taxon>Aculeata</taxon>
        <taxon>Apoidea</taxon>
        <taxon>Anthophila</taxon>
        <taxon>Apidae</taxon>
        <taxon>Apis</taxon>
    </lineage>
</organism>
<dbReference type="RefSeq" id="XP_003250796.2">
    <property type="nucleotide sequence ID" value="XM_003250748.4"/>
</dbReference>
<dbReference type="AlphaFoldDB" id="A0A7M7GEL4"/>
<evidence type="ECO:0000256" key="1">
    <source>
        <dbReference type="SAM" id="MobiDB-lite"/>
    </source>
</evidence>
<feature type="compositionally biased region" description="Basic residues" evidence="1">
    <location>
        <begin position="67"/>
        <end position="80"/>
    </location>
</feature>
<dbReference type="Proteomes" id="UP000005203">
    <property type="component" value="Linkage group LG14"/>
</dbReference>